<organism evidence="5 6">
    <name type="scientific">Wickerhamiella sorbophila</name>
    <dbReference type="NCBI Taxonomy" id="45607"/>
    <lineage>
        <taxon>Eukaryota</taxon>
        <taxon>Fungi</taxon>
        <taxon>Dikarya</taxon>
        <taxon>Ascomycota</taxon>
        <taxon>Saccharomycotina</taxon>
        <taxon>Dipodascomycetes</taxon>
        <taxon>Dipodascales</taxon>
        <taxon>Trichomonascaceae</taxon>
        <taxon>Wickerhamiella</taxon>
    </lineage>
</organism>
<dbReference type="InterPro" id="IPR001214">
    <property type="entry name" value="SET_dom"/>
</dbReference>
<dbReference type="RefSeq" id="XP_024663045.1">
    <property type="nucleotide sequence ID" value="XM_024807277.1"/>
</dbReference>
<dbReference type="OrthoDB" id="341421at2759"/>
<sequence>MDQLTHWIAESGGYISPKVEVTAIPDRGNSIVAACSISKGEKLVSLSRHLLINAQSLGEPNLTSHQALANFLLTSDSFWIETLPKSFDSIPVCWSPAELKFLPAKNQAHVAKQLAQIAVDHRLACPNEPFDRFRWAWLCVNSRCLYWDVGRERKENMTMAPFIDFLNHDTDQSKTVQVKSGLGMALYAARDYEKGEEICLNYGPHENAFLLCEYGFVAQQNPWDYIDLTAKLEPLLKDHESQLKELGYWGDYTINSDGASFRTLVACEALKNSKLKSVVDGLVEPDEWSPVLTEILNELEIVFKGPVPRPEIRHLYDGYLSIIYSSRSKVGT</sequence>
<dbReference type="Pfam" id="PF00856">
    <property type="entry name" value="SET"/>
    <property type="match status" value="1"/>
</dbReference>
<dbReference type="GO" id="GO:0032259">
    <property type="term" value="P:methylation"/>
    <property type="evidence" value="ECO:0007669"/>
    <property type="project" value="UniProtKB-KW"/>
</dbReference>
<evidence type="ECO:0000256" key="2">
    <source>
        <dbReference type="ARBA" id="ARBA00022679"/>
    </source>
</evidence>
<feature type="domain" description="SET" evidence="4">
    <location>
        <begin position="17"/>
        <end position="203"/>
    </location>
</feature>
<dbReference type="EMBL" id="NDIQ01000001">
    <property type="protein sequence ID" value="PRT53099.1"/>
    <property type="molecule type" value="Genomic_DNA"/>
</dbReference>
<keyword evidence="3" id="KW-0949">S-adenosyl-L-methionine</keyword>
<evidence type="ECO:0000256" key="1">
    <source>
        <dbReference type="ARBA" id="ARBA00022603"/>
    </source>
</evidence>
<keyword evidence="1 5" id="KW-0489">Methyltransferase</keyword>
<dbReference type="CDD" id="cd19177">
    <property type="entry name" value="SET_SETD4"/>
    <property type="match status" value="1"/>
</dbReference>
<gene>
    <name evidence="5" type="ORF">B9G98_00719</name>
</gene>
<dbReference type="PANTHER" id="PTHR13271">
    <property type="entry name" value="UNCHARACTERIZED PUTATIVE METHYLTRANSFERASE"/>
    <property type="match status" value="1"/>
</dbReference>
<dbReference type="GeneID" id="36514468"/>
<dbReference type="AlphaFoldDB" id="A0A2T0FDT6"/>
<accession>A0A2T0FDT6</accession>
<dbReference type="SMART" id="SM00317">
    <property type="entry name" value="SET"/>
    <property type="match status" value="1"/>
</dbReference>
<keyword evidence="2 5" id="KW-0808">Transferase</keyword>
<dbReference type="SUPFAM" id="SSF82199">
    <property type="entry name" value="SET domain"/>
    <property type="match status" value="1"/>
</dbReference>
<dbReference type="PROSITE" id="PS50280">
    <property type="entry name" value="SET"/>
    <property type="match status" value="1"/>
</dbReference>
<evidence type="ECO:0000313" key="5">
    <source>
        <dbReference type="EMBL" id="PRT53099.1"/>
    </source>
</evidence>
<proteinExistence type="predicted"/>
<evidence type="ECO:0000259" key="4">
    <source>
        <dbReference type="PROSITE" id="PS50280"/>
    </source>
</evidence>
<protein>
    <submittedName>
        <fullName evidence="5">Ribosomal lysine N-methyltransferase set11</fullName>
    </submittedName>
</protein>
<dbReference type="InterPro" id="IPR044429">
    <property type="entry name" value="SETD4_SET"/>
</dbReference>
<dbReference type="InterPro" id="IPR046341">
    <property type="entry name" value="SET_dom_sf"/>
</dbReference>
<dbReference type="GO" id="GO:0016279">
    <property type="term" value="F:protein-lysine N-methyltransferase activity"/>
    <property type="evidence" value="ECO:0007669"/>
    <property type="project" value="InterPro"/>
</dbReference>
<keyword evidence="6" id="KW-1185">Reference proteome</keyword>
<evidence type="ECO:0000256" key="3">
    <source>
        <dbReference type="ARBA" id="ARBA00022691"/>
    </source>
</evidence>
<dbReference type="InterPro" id="IPR050600">
    <property type="entry name" value="SETD3_SETD6_MTase"/>
</dbReference>
<evidence type="ECO:0000313" key="6">
    <source>
        <dbReference type="Proteomes" id="UP000238350"/>
    </source>
</evidence>
<reference evidence="5 6" key="1">
    <citation type="submission" date="2017-04" db="EMBL/GenBank/DDBJ databases">
        <title>Genome sequencing of [Candida] sorbophila.</title>
        <authorList>
            <person name="Ahn J.O."/>
        </authorList>
    </citation>
    <scope>NUCLEOTIDE SEQUENCE [LARGE SCALE GENOMIC DNA]</scope>
    <source>
        <strain evidence="5 6">DS02</strain>
    </source>
</reference>
<dbReference type="Proteomes" id="UP000238350">
    <property type="component" value="Unassembled WGS sequence"/>
</dbReference>
<dbReference type="PANTHER" id="PTHR13271:SF47">
    <property type="entry name" value="ACTIN-HISTIDINE N-METHYLTRANSFERASE"/>
    <property type="match status" value="1"/>
</dbReference>
<dbReference type="Gene3D" id="3.90.1410.10">
    <property type="entry name" value="set domain protein methyltransferase, domain 1"/>
    <property type="match status" value="1"/>
</dbReference>
<comment type="caution">
    <text evidence="5">The sequence shown here is derived from an EMBL/GenBank/DDBJ whole genome shotgun (WGS) entry which is preliminary data.</text>
</comment>
<name>A0A2T0FDT6_9ASCO</name>
<dbReference type="STRING" id="45607.A0A2T0FDT6"/>